<name>A0A1H9WTK9_9BACI</name>
<dbReference type="AlphaFoldDB" id="A0A1H9WTK9"/>
<organism evidence="5 6">
    <name type="scientific">Salisediminibacterium halotolerans</name>
    <dbReference type="NCBI Taxonomy" id="517425"/>
    <lineage>
        <taxon>Bacteria</taxon>
        <taxon>Bacillati</taxon>
        <taxon>Bacillota</taxon>
        <taxon>Bacilli</taxon>
        <taxon>Bacillales</taxon>
        <taxon>Bacillaceae</taxon>
        <taxon>Salisediminibacterium</taxon>
    </lineage>
</organism>
<keyword evidence="3" id="KW-0028">Amino-acid biosynthesis</keyword>
<reference evidence="6" key="1">
    <citation type="submission" date="2016-10" db="EMBL/GenBank/DDBJ databases">
        <authorList>
            <person name="de Groot N.N."/>
        </authorList>
    </citation>
    <scope>NUCLEOTIDE SEQUENCE [LARGE SCALE GENOMIC DNA]</scope>
    <source>
        <strain evidence="6">10nlg</strain>
    </source>
</reference>
<evidence type="ECO:0000256" key="2">
    <source>
        <dbReference type="ARBA" id="ARBA00012737"/>
    </source>
</evidence>
<sequence length="637" mass="73334">MSQIFIWKPKRYADHVNKAKFLEALQAQCELIQEGYLYEPGYRYKKIGDTYIGLIYWDQGIVGWQPWVEDNGFGNVWSGVCENLETASVEDIHTILSEKPHKLDELDGSFSVASWNEKTENIYLATGAVQTQSLFYSEGPNGFAAGNRSGILLDLVENDRELDIAQAGLYINWGYLIGDGTLFKQAKRLKSRSLIDFSKPEIKNYESLIETLGTKKTFSNKHDLLENVSQRFLTRVEQQLAFSKAPIVNTTGGRDSRSIAAAAKKSGYNYPLVSFGSENNEDVRIGKQVADLLGVDHSRRNIHHEKSAMNSKEETIKIKSGSHPQKNKILRIQKNEERLKLWAQLHEGLETFKHVQANRYFFHGNAVYPEQNQFFHGLGGELHRGAHYGAAKYAVDYNALTTNLSEKIPEQLLVYNQSIEKLNESLEEITDMARKSNGKVEEWLDIFYWQRRLLHWGQDMMSVRNLSGYTWTPLFDKQITKMSYELEPSYKSSDQFIEDVTHHIAPELKGLPYDREHTYKQQPQKKDSRIKKSAVSLLHKLGASETMPVIKMYRKTKKTLQSSAQSKTSNKDHLEYMVEFWSYFLLDDINNCIWPSLIDEAYIKQLISKDPESQILWNLLTVEIFHQANCTKTLIHT</sequence>
<dbReference type="GO" id="GO:0004066">
    <property type="term" value="F:asparagine synthase (glutamine-hydrolyzing) activity"/>
    <property type="evidence" value="ECO:0007669"/>
    <property type="project" value="UniProtKB-EC"/>
</dbReference>
<gene>
    <name evidence="5" type="ORF">SAMN05444126_1483</name>
</gene>
<dbReference type="PANTHER" id="PTHR43284">
    <property type="entry name" value="ASPARAGINE SYNTHETASE (GLUTAMINE-HYDROLYZING)"/>
    <property type="match status" value="1"/>
</dbReference>
<evidence type="ECO:0000256" key="4">
    <source>
        <dbReference type="ARBA" id="ARBA00048741"/>
    </source>
</evidence>
<dbReference type="PANTHER" id="PTHR43284:SF1">
    <property type="entry name" value="ASPARAGINE SYNTHETASE"/>
    <property type="match status" value="1"/>
</dbReference>
<evidence type="ECO:0000313" key="6">
    <source>
        <dbReference type="Proteomes" id="UP000199318"/>
    </source>
</evidence>
<dbReference type="EMBL" id="FOGV01000048">
    <property type="protein sequence ID" value="SES37280.1"/>
    <property type="molecule type" value="Genomic_DNA"/>
</dbReference>
<accession>A0A1H9WTK9</accession>
<keyword evidence="6" id="KW-1185">Reference proteome</keyword>
<evidence type="ECO:0000313" key="5">
    <source>
        <dbReference type="EMBL" id="SES37280.1"/>
    </source>
</evidence>
<dbReference type="GO" id="GO:0006529">
    <property type="term" value="P:asparagine biosynthetic process"/>
    <property type="evidence" value="ECO:0007669"/>
    <property type="project" value="UniProtKB-KW"/>
</dbReference>
<dbReference type="STRING" id="1464123.SAMN05444126_1483"/>
<proteinExistence type="predicted"/>
<comment type="pathway">
    <text evidence="1">Amino-acid biosynthesis; L-asparagine biosynthesis; L-asparagine from L-aspartate (L-Gln route): step 1/1.</text>
</comment>
<dbReference type="SUPFAM" id="SSF56235">
    <property type="entry name" value="N-terminal nucleophile aminohydrolases (Ntn hydrolases)"/>
    <property type="match status" value="1"/>
</dbReference>
<dbReference type="Proteomes" id="UP000199318">
    <property type="component" value="Unassembled WGS sequence"/>
</dbReference>
<dbReference type="OrthoDB" id="9763290at2"/>
<comment type="catalytic activity">
    <reaction evidence="4">
        <text>L-aspartate + L-glutamine + ATP + H2O = L-asparagine + L-glutamate + AMP + diphosphate + H(+)</text>
        <dbReference type="Rhea" id="RHEA:12228"/>
        <dbReference type="ChEBI" id="CHEBI:15377"/>
        <dbReference type="ChEBI" id="CHEBI:15378"/>
        <dbReference type="ChEBI" id="CHEBI:29985"/>
        <dbReference type="ChEBI" id="CHEBI:29991"/>
        <dbReference type="ChEBI" id="CHEBI:30616"/>
        <dbReference type="ChEBI" id="CHEBI:33019"/>
        <dbReference type="ChEBI" id="CHEBI:58048"/>
        <dbReference type="ChEBI" id="CHEBI:58359"/>
        <dbReference type="ChEBI" id="CHEBI:456215"/>
        <dbReference type="EC" id="6.3.5.4"/>
    </reaction>
</comment>
<dbReference type="InterPro" id="IPR014729">
    <property type="entry name" value="Rossmann-like_a/b/a_fold"/>
</dbReference>
<dbReference type="SUPFAM" id="SSF52402">
    <property type="entry name" value="Adenine nucleotide alpha hydrolases-like"/>
    <property type="match status" value="1"/>
</dbReference>
<evidence type="ECO:0000256" key="1">
    <source>
        <dbReference type="ARBA" id="ARBA00005187"/>
    </source>
</evidence>
<evidence type="ECO:0000256" key="3">
    <source>
        <dbReference type="ARBA" id="ARBA00022888"/>
    </source>
</evidence>
<protein>
    <recommendedName>
        <fullName evidence="2">asparagine synthase (glutamine-hydrolyzing)</fullName>
        <ecNumber evidence="2">6.3.5.4</ecNumber>
    </recommendedName>
</protein>
<keyword evidence="3" id="KW-0061">Asparagine biosynthesis</keyword>
<dbReference type="InterPro" id="IPR029055">
    <property type="entry name" value="Ntn_hydrolases_N"/>
</dbReference>
<dbReference type="EC" id="6.3.5.4" evidence="2"/>
<dbReference type="Gene3D" id="3.40.50.620">
    <property type="entry name" value="HUPs"/>
    <property type="match status" value="1"/>
</dbReference>
<comment type="caution">
    <text evidence="5">The sequence shown here is derived from an EMBL/GenBank/DDBJ whole genome shotgun (WGS) entry which is preliminary data.</text>
</comment>
<dbReference type="InterPro" id="IPR051786">
    <property type="entry name" value="ASN_synthetase/amidase"/>
</dbReference>
<dbReference type="RefSeq" id="WP_093075306.1">
    <property type="nucleotide sequence ID" value="NZ_FOGV01000048.1"/>
</dbReference>